<dbReference type="EMBL" id="JAOYFB010000038">
    <property type="protein sequence ID" value="KAK4027896.1"/>
    <property type="molecule type" value="Genomic_DNA"/>
</dbReference>
<reference evidence="1 2" key="1">
    <citation type="journal article" date="2023" name="Nucleic Acids Res.">
        <title>The hologenome of Daphnia magna reveals possible DNA methylation and microbiome-mediated evolution of the host genome.</title>
        <authorList>
            <person name="Chaturvedi A."/>
            <person name="Li X."/>
            <person name="Dhandapani V."/>
            <person name="Marshall H."/>
            <person name="Kissane S."/>
            <person name="Cuenca-Cambronero M."/>
            <person name="Asole G."/>
            <person name="Calvet F."/>
            <person name="Ruiz-Romero M."/>
            <person name="Marangio P."/>
            <person name="Guigo R."/>
            <person name="Rago D."/>
            <person name="Mirbahai L."/>
            <person name="Eastwood N."/>
            <person name="Colbourne J.K."/>
            <person name="Zhou J."/>
            <person name="Mallon E."/>
            <person name="Orsini L."/>
        </authorList>
    </citation>
    <scope>NUCLEOTIDE SEQUENCE [LARGE SCALE GENOMIC DNA]</scope>
    <source>
        <strain evidence="1">LRV0_1</strain>
    </source>
</reference>
<organism evidence="1 2">
    <name type="scientific">Daphnia magna</name>
    <dbReference type="NCBI Taxonomy" id="35525"/>
    <lineage>
        <taxon>Eukaryota</taxon>
        <taxon>Metazoa</taxon>
        <taxon>Ecdysozoa</taxon>
        <taxon>Arthropoda</taxon>
        <taxon>Crustacea</taxon>
        <taxon>Branchiopoda</taxon>
        <taxon>Diplostraca</taxon>
        <taxon>Cladocera</taxon>
        <taxon>Anomopoda</taxon>
        <taxon>Daphniidae</taxon>
        <taxon>Daphnia</taxon>
    </lineage>
</organism>
<comment type="caution">
    <text evidence="1">The sequence shown here is derived from an EMBL/GenBank/DDBJ whole genome shotgun (WGS) entry which is preliminary data.</text>
</comment>
<gene>
    <name evidence="1" type="ORF">OUZ56_017037</name>
</gene>
<keyword evidence="2" id="KW-1185">Reference proteome</keyword>
<dbReference type="Proteomes" id="UP001234178">
    <property type="component" value="Unassembled WGS sequence"/>
</dbReference>
<accession>A0ABR0AS20</accession>
<sequence length="59" mass="6987">MAIPSATEVEDDIMANLMISWRKSHSSTFIEYTTKIYEYMDKTWLYRAVADIHRLQVCI</sequence>
<name>A0ABR0AS20_9CRUS</name>
<evidence type="ECO:0000313" key="1">
    <source>
        <dbReference type="EMBL" id="KAK4027896.1"/>
    </source>
</evidence>
<evidence type="ECO:0000313" key="2">
    <source>
        <dbReference type="Proteomes" id="UP001234178"/>
    </source>
</evidence>
<proteinExistence type="predicted"/>
<protein>
    <submittedName>
        <fullName evidence="1">Uncharacterized protein</fullName>
    </submittedName>
</protein>